<dbReference type="Proteomes" id="UP000741863">
    <property type="component" value="Unassembled WGS sequence"/>
</dbReference>
<comment type="caution">
    <text evidence="1">The sequence shown here is derived from an EMBL/GenBank/DDBJ whole genome shotgun (WGS) entry which is preliminary data.</text>
</comment>
<dbReference type="RefSeq" id="WP_204699672.1">
    <property type="nucleotide sequence ID" value="NZ_JAFBEC010000019.1"/>
</dbReference>
<keyword evidence="2" id="KW-1185">Reference proteome</keyword>
<evidence type="ECO:0000313" key="2">
    <source>
        <dbReference type="Proteomes" id="UP000741863"/>
    </source>
</evidence>
<reference evidence="1 2" key="1">
    <citation type="submission" date="2021-01" db="EMBL/GenBank/DDBJ databases">
        <title>Genomic Encyclopedia of Type Strains, Phase IV (KMG-IV): sequencing the most valuable type-strain genomes for metagenomic binning, comparative biology and taxonomic classification.</title>
        <authorList>
            <person name="Goeker M."/>
        </authorList>
    </citation>
    <scope>NUCLEOTIDE SEQUENCE [LARGE SCALE GENOMIC DNA]</scope>
    <source>
        <strain evidence="1 2">DSM 25540</strain>
    </source>
</reference>
<protein>
    <recommendedName>
        <fullName evidence="3">SbsA Ig-like domain-containing protein</fullName>
    </recommendedName>
</protein>
<proteinExistence type="predicted"/>
<evidence type="ECO:0008006" key="3">
    <source>
        <dbReference type="Google" id="ProtNLM"/>
    </source>
</evidence>
<dbReference type="EMBL" id="JAFBEC010000019">
    <property type="protein sequence ID" value="MBM7634919.1"/>
    <property type="molecule type" value="Genomic_DNA"/>
</dbReference>
<name>A0ABS2PHW0_9BACL</name>
<evidence type="ECO:0000313" key="1">
    <source>
        <dbReference type="EMBL" id="MBM7634919.1"/>
    </source>
</evidence>
<sequence length="305" mass="35155">MSFISTILVSIIMIVSPFLYHTTHSLEPTEDAPPTIQLNRDGEYVELVWGPHPNTGYRIEIVDSYEQDGEWQIIYSLTTPERNEPGLLETTAFPKTTTMVPSEYQDIQLIEERDSSFYHHFPLLTVSETHSFELQFSEPFDEETISNESLFVTDHEGNVIHNFIFIYTPTQIQVRPPSDGYDHGGLYYLYVNDSIENQSDQSLSKSYKQPFYIDEDVEQRDMPPSTWLEYQEMEFDGEQPIEAEDDSDHLFSIHLSENEDGSYIILHNDEQSSSESLLPPVSIPSSFLPLHPTLPFPHQYGLTKS</sequence>
<accession>A0ABS2PHW0</accession>
<organism evidence="1 2">
    <name type="scientific">Geomicrobium sediminis</name>
    <dbReference type="NCBI Taxonomy" id="1347788"/>
    <lineage>
        <taxon>Bacteria</taxon>
        <taxon>Bacillati</taxon>
        <taxon>Bacillota</taxon>
        <taxon>Bacilli</taxon>
        <taxon>Bacillales</taxon>
        <taxon>Geomicrobium</taxon>
    </lineage>
</organism>
<gene>
    <name evidence="1" type="ORF">JOD17_004046</name>
</gene>